<dbReference type="GeneID" id="26639070"/>
<dbReference type="KEGG" id="vg:26639070"/>
<evidence type="ECO:0000313" key="2">
    <source>
        <dbReference type="Proteomes" id="UP000202958"/>
    </source>
</evidence>
<dbReference type="RefSeq" id="YP_009212575.1">
    <property type="nucleotide sequence ID" value="NC_028945.1"/>
</dbReference>
<evidence type="ECO:0000313" key="1">
    <source>
        <dbReference type="EMBL" id="AKF13598.1"/>
    </source>
</evidence>
<accession>A0A0F6SJ52</accession>
<reference evidence="1 2" key="1">
    <citation type="submission" date="2015-04" db="EMBL/GenBank/DDBJ databases">
        <authorList>
            <person name="Hodson T.S."/>
            <person name="Hyde J.R."/>
            <person name="Schouten J.T."/>
            <person name="Crockett J.T."/>
            <person name="Smith T.A."/>
            <person name="Merrill B.D."/>
            <person name="Crook M.B."/>
            <person name="Griffitts J.S."/>
            <person name="Burnett S.H."/>
            <person name="Grose J.H."/>
            <person name="Breakwell D.P."/>
        </authorList>
    </citation>
    <scope>NUCLEOTIDE SEQUENCE [LARGE SCALE GENOMIC DNA]</scope>
</reference>
<proteinExistence type="predicted"/>
<dbReference type="EMBL" id="KR052482">
    <property type="protein sequence ID" value="AKF13598.1"/>
    <property type="molecule type" value="Genomic_DNA"/>
</dbReference>
<protein>
    <submittedName>
        <fullName evidence="1">Uncharacterized protein</fullName>
    </submittedName>
</protein>
<name>A0A0F6SJ52_9CAUD</name>
<sequence>MTHKWFMTGTLYAPSHEDVGHYSLKYANGRPHVIRGDTITFLSRNPVQPGQAEFIIRDDDVIINGDDYG</sequence>
<gene>
    <name evidence="1" type="ORF">PHIN3_335</name>
</gene>
<organism evidence="1 2">
    <name type="scientific">Sinorhizobium phage phiN3</name>
    <dbReference type="NCBI Taxonomy" id="1647405"/>
    <lineage>
        <taxon>Viruses</taxon>
        <taxon>Duplodnaviria</taxon>
        <taxon>Heunggongvirae</taxon>
        <taxon>Uroviricota</taxon>
        <taxon>Caudoviricetes</taxon>
        <taxon>Emdodecavirus</taxon>
        <taxon>Emdodecavirus N3</taxon>
    </lineage>
</organism>
<dbReference type="Proteomes" id="UP000202958">
    <property type="component" value="Segment"/>
</dbReference>
<keyword evidence="2" id="KW-1185">Reference proteome</keyword>